<reference evidence="1 2" key="1">
    <citation type="journal article" date="2012" name="Eukaryot. Cell">
        <title>Genome sequence of the Trichosporon asahii environmental strain CBS 8904.</title>
        <authorList>
            <person name="Yang R.Y."/>
            <person name="Li H.T."/>
            <person name="Zhu H."/>
            <person name="Zhou G.P."/>
            <person name="Wang M."/>
            <person name="Wang L."/>
        </authorList>
    </citation>
    <scope>NUCLEOTIDE SEQUENCE [LARGE SCALE GENOMIC DNA]</scope>
    <source>
        <strain evidence="1 2">CBS 8904</strain>
    </source>
</reference>
<dbReference type="HOGENOM" id="CLU_1526237_0_0_1"/>
<dbReference type="AlphaFoldDB" id="K1WU75"/>
<organism evidence="1 2">
    <name type="scientific">Trichosporon asahii var. asahii (strain CBS 8904)</name>
    <name type="common">Yeast</name>
    <dbReference type="NCBI Taxonomy" id="1220162"/>
    <lineage>
        <taxon>Eukaryota</taxon>
        <taxon>Fungi</taxon>
        <taxon>Dikarya</taxon>
        <taxon>Basidiomycota</taxon>
        <taxon>Agaricomycotina</taxon>
        <taxon>Tremellomycetes</taxon>
        <taxon>Trichosporonales</taxon>
        <taxon>Trichosporonaceae</taxon>
        <taxon>Trichosporon</taxon>
    </lineage>
</organism>
<evidence type="ECO:0000313" key="2">
    <source>
        <dbReference type="Proteomes" id="UP000006757"/>
    </source>
</evidence>
<dbReference type="InParanoid" id="K1WU75"/>
<comment type="caution">
    <text evidence="1">The sequence shown here is derived from an EMBL/GenBank/DDBJ whole genome shotgun (WGS) entry which is preliminary data.</text>
</comment>
<accession>K1WU75</accession>
<keyword evidence="2" id="KW-1185">Reference proteome</keyword>
<protein>
    <submittedName>
        <fullName evidence="1">Uncharacterized protein</fullName>
    </submittedName>
</protein>
<evidence type="ECO:0000313" key="1">
    <source>
        <dbReference type="EMBL" id="EKD04464.1"/>
    </source>
</evidence>
<sequence length="176" mass="19138">MRRRILVHQAAHLHSGSPDLHQLTWAKPTARLERSVIKYSNPRRTHLVHANAATIYELSGFPIMPKTPTHAHLGAGTVLRGPLHERRVAPDCDAGVVSRRAGETRGLDRCLVPLVVLSVAHILHARVERVVAVALRAAARRVADVVLVAAAFELAVWHARAPVQVRGDALGPGRLA</sequence>
<proteinExistence type="predicted"/>
<name>K1WU75_TRIAC</name>
<dbReference type="EMBL" id="AMBO01000224">
    <property type="protein sequence ID" value="EKD04464.1"/>
    <property type="molecule type" value="Genomic_DNA"/>
</dbReference>
<dbReference type="Proteomes" id="UP000006757">
    <property type="component" value="Unassembled WGS sequence"/>
</dbReference>
<gene>
    <name evidence="1" type="ORF">A1Q2_01240</name>
</gene>